<feature type="signal peptide" evidence="1">
    <location>
        <begin position="1"/>
        <end position="24"/>
    </location>
</feature>
<sequence length="450" mass="46663">MAVLTRVSPRLALASMLFASTAAAAMAENAFDTPAPFAGKISFSGPQRGAILAGGSVEITGEGFLPGQAVVLRRGDALLSEGLKANDKGEFALELTLPQDAAIGLHPVVVQTDKPDAATVAELKVSPALPLSGAEGFDVTEAKLPQGVYQVAYSAKNGTLFVAAASGRPPEGTSTITKLDAATLEKLAEVAPADFGAFGVAVDDANGHIWVSNTRQNSVAVYDQNDLSLVKQFHAGSVEKPRDLVIDATRGRVYVSTHRARIEEFDARTLEKLDGFALASDVRGGRFMAMSLALDEKAGQLYTVSLSTPELVRIDLGARQATVLAVPDAVTASGVDVDPATGHVFVASQGSDDVIGLDAAGRVLFDTPVGAGTLNVRFDATSGRLYVANRVSDTITVLDAASGKVLANLDGGSFPNHLSLAPDGTVFAVNKARGKDDAKGNTLRRIVPKG</sequence>
<name>A0A386UPG1_9RHOB</name>
<accession>A0A386UPG1</accession>
<evidence type="ECO:0000256" key="1">
    <source>
        <dbReference type="SAM" id="SignalP"/>
    </source>
</evidence>
<dbReference type="InterPro" id="IPR011048">
    <property type="entry name" value="Haem_d1_sf"/>
</dbReference>
<dbReference type="AlphaFoldDB" id="A0A386UPG1"/>
<dbReference type="RefSeq" id="WP_233577657.1">
    <property type="nucleotide sequence ID" value="NZ_CP031078.1"/>
</dbReference>
<reference evidence="3" key="1">
    <citation type="submission" date="2018-07" db="EMBL/GenBank/DDBJ databases">
        <title>Genome Structure of the Opportunistic Pathogen Paracoccus yeei (Alphaproteobacteria) and Identification of Putative Virulence Factors.</title>
        <authorList>
            <person name="Lasek R."/>
            <person name="Szuplewska M."/>
            <person name="Mitura M."/>
            <person name="Decewicz P."/>
            <person name="Chmielowska C."/>
            <person name="Pawlot A."/>
            <person name="Sentkowska D."/>
            <person name="Czarnecki J."/>
            <person name="Bartosik D."/>
        </authorList>
    </citation>
    <scope>NUCLEOTIDE SEQUENCE [LARGE SCALE GENOMIC DNA]</scope>
    <source>
        <strain evidence="3">CCUG 32053</strain>
    </source>
</reference>
<dbReference type="Proteomes" id="UP000272010">
    <property type="component" value="Chromosome"/>
</dbReference>
<dbReference type="InterPro" id="IPR015943">
    <property type="entry name" value="WD40/YVTN_repeat-like_dom_sf"/>
</dbReference>
<gene>
    <name evidence="2" type="ORF">PY32053_02596</name>
</gene>
<dbReference type="SUPFAM" id="SSF51004">
    <property type="entry name" value="C-terminal (heme d1) domain of cytochrome cd1-nitrite reductase"/>
    <property type="match status" value="1"/>
</dbReference>
<organism evidence="2 3">
    <name type="scientific">Paracoccus yeei</name>
    <dbReference type="NCBI Taxonomy" id="147645"/>
    <lineage>
        <taxon>Bacteria</taxon>
        <taxon>Pseudomonadati</taxon>
        <taxon>Pseudomonadota</taxon>
        <taxon>Alphaproteobacteria</taxon>
        <taxon>Rhodobacterales</taxon>
        <taxon>Paracoccaceae</taxon>
        <taxon>Paracoccus</taxon>
    </lineage>
</organism>
<protein>
    <submittedName>
        <fullName evidence="2">YncE family protein</fullName>
    </submittedName>
</protein>
<dbReference type="EMBL" id="CP031078">
    <property type="protein sequence ID" value="AYF02189.1"/>
    <property type="molecule type" value="Genomic_DNA"/>
</dbReference>
<evidence type="ECO:0000313" key="2">
    <source>
        <dbReference type="EMBL" id="AYF02189.1"/>
    </source>
</evidence>
<evidence type="ECO:0000313" key="3">
    <source>
        <dbReference type="Proteomes" id="UP000272010"/>
    </source>
</evidence>
<dbReference type="PANTHER" id="PTHR47197">
    <property type="entry name" value="PROTEIN NIRF"/>
    <property type="match status" value="1"/>
</dbReference>
<keyword evidence="1" id="KW-0732">Signal</keyword>
<proteinExistence type="predicted"/>
<dbReference type="PANTHER" id="PTHR47197:SF3">
    <property type="entry name" value="DIHYDRO-HEME D1 DEHYDROGENASE"/>
    <property type="match status" value="1"/>
</dbReference>
<dbReference type="InterPro" id="IPR051200">
    <property type="entry name" value="Host-pathogen_enzymatic-act"/>
</dbReference>
<dbReference type="Gene3D" id="2.130.10.10">
    <property type="entry name" value="YVTN repeat-like/Quinoprotein amine dehydrogenase"/>
    <property type="match status" value="1"/>
</dbReference>
<feature type="chain" id="PRO_5017238415" evidence="1">
    <location>
        <begin position="25"/>
        <end position="450"/>
    </location>
</feature>